<comment type="caution">
    <text evidence="2">The sequence shown here is derived from an EMBL/GenBank/DDBJ whole genome shotgun (WGS) entry which is preliminary data.</text>
</comment>
<evidence type="ECO:0000259" key="1">
    <source>
        <dbReference type="Pfam" id="PF12867"/>
    </source>
</evidence>
<accession>A0A7W5FQM6</accession>
<sequence>MGESKFFTQFRELRNQTIAWADTTPRDIIDIVPEGMNNSIRWNLGHILVAWDNGIFPKISEHRRVPQSYYDLFRKGTSPYTWTEEPPSYIEIVSRLQAQTEEIILASDGKLNDPIAESFLRVKFVRGMFLFHLREEQHHLDCMKRIRKAALKATSA</sequence>
<dbReference type="Pfam" id="PF12867">
    <property type="entry name" value="DinB_2"/>
    <property type="match status" value="1"/>
</dbReference>
<reference evidence="2 3" key="1">
    <citation type="submission" date="2020-08" db="EMBL/GenBank/DDBJ databases">
        <title>Genomic Encyclopedia of Type Strains, Phase III (KMG-III): the genomes of soil and plant-associated and newly described type strains.</title>
        <authorList>
            <person name="Whitman W."/>
        </authorList>
    </citation>
    <scope>NUCLEOTIDE SEQUENCE [LARGE SCALE GENOMIC DNA]</scope>
    <source>
        <strain evidence="2 3">CECT 5862</strain>
    </source>
</reference>
<gene>
    <name evidence="2" type="ORF">FHS18_005307</name>
</gene>
<dbReference type="InterPro" id="IPR024775">
    <property type="entry name" value="DinB-like"/>
</dbReference>
<dbReference type="AlphaFoldDB" id="A0A7W5FQM6"/>
<name>A0A7W5FQM6_9BACL</name>
<dbReference type="SUPFAM" id="SSF109854">
    <property type="entry name" value="DinB/YfiT-like putative metalloenzymes"/>
    <property type="match status" value="1"/>
</dbReference>
<dbReference type="Gene3D" id="1.20.120.450">
    <property type="entry name" value="dinb family like domain"/>
    <property type="match status" value="1"/>
</dbReference>
<dbReference type="EMBL" id="JACHXK010000017">
    <property type="protein sequence ID" value="MBB3113204.1"/>
    <property type="molecule type" value="Genomic_DNA"/>
</dbReference>
<protein>
    <recommendedName>
        <fullName evidence="1">DinB-like domain-containing protein</fullName>
    </recommendedName>
</protein>
<evidence type="ECO:0000313" key="2">
    <source>
        <dbReference type="EMBL" id="MBB3113204.1"/>
    </source>
</evidence>
<feature type="domain" description="DinB-like" evidence="1">
    <location>
        <begin position="9"/>
        <end position="141"/>
    </location>
</feature>
<proteinExistence type="predicted"/>
<evidence type="ECO:0000313" key="3">
    <source>
        <dbReference type="Proteomes" id="UP000570361"/>
    </source>
</evidence>
<dbReference type="Proteomes" id="UP000570361">
    <property type="component" value="Unassembled WGS sequence"/>
</dbReference>
<dbReference type="RefSeq" id="WP_183603302.1">
    <property type="nucleotide sequence ID" value="NZ_JACHXK010000017.1"/>
</dbReference>
<dbReference type="InterPro" id="IPR034660">
    <property type="entry name" value="DinB/YfiT-like"/>
</dbReference>
<organism evidence="2 3">
    <name type="scientific">Paenibacillus phyllosphaerae</name>
    <dbReference type="NCBI Taxonomy" id="274593"/>
    <lineage>
        <taxon>Bacteria</taxon>
        <taxon>Bacillati</taxon>
        <taxon>Bacillota</taxon>
        <taxon>Bacilli</taxon>
        <taxon>Bacillales</taxon>
        <taxon>Paenibacillaceae</taxon>
        <taxon>Paenibacillus</taxon>
    </lineage>
</organism>
<keyword evidence="3" id="KW-1185">Reference proteome</keyword>